<protein>
    <submittedName>
        <fullName evidence="1">Transcription elongation factor GreB</fullName>
    </submittedName>
</protein>
<keyword evidence="1" id="KW-0648">Protein biosynthesis</keyword>
<dbReference type="RefSeq" id="WP_102555018.1">
    <property type="nucleotide sequence ID" value="NZ_MCZJ01000045.1"/>
</dbReference>
<reference evidence="2" key="1">
    <citation type="submission" date="2016-07" db="EMBL/GenBank/DDBJ databases">
        <title>Nontailed viruses are major unrecognized killers of bacteria in the ocean.</title>
        <authorList>
            <person name="Kauffman K."/>
            <person name="Hussain F."/>
            <person name="Yang J."/>
            <person name="Arevalo P."/>
            <person name="Brown J."/>
            <person name="Cutler M."/>
            <person name="Kelly L."/>
            <person name="Polz M.F."/>
        </authorList>
    </citation>
    <scope>NUCLEOTIDE SEQUENCE [LARGE SCALE GENOMIC DNA]</scope>
    <source>
        <strain evidence="2">10N.261.48.A1</strain>
    </source>
</reference>
<dbReference type="Proteomes" id="UP000235554">
    <property type="component" value="Unassembled WGS sequence"/>
</dbReference>
<dbReference type="EMBL" id="MCZJ01000045">
    <property type="protein sequence ID" value="PMM55438.1"/>
    <property type="molecule type" value="Genomic_DNA"/>
</dbReference>
<accession>A0A855ILU2</accession>
<organism evidence="1 2">
    <name type="scientific">Vibrio lentus</name>
    <dbReference type="NCBI Taxonomy" id="136468"/>
    <lineage>
        <taxon>Bacteria</taxon>
        <taxon>Pseudomonadati</taxon>
        <taxon>Pseudomonadota</taxon>
        <taxon>Gammaproteobacteria</taxon>
        <taxon>Vibrionales</taxon>
        <taxon>Vibrionaceae</taxon>
        <taxon>Vibrio</taxon>
    </lineage>
</organism>
<keyword evidence="1" id="KW-0251">Elongation factor</keyword>
<evidence type="ECO:0000313" key="1">
    <source>
        <dbReference type="EMBL" id="PMM55438.1"/>
    </source>
</evidence>
<sequence>MKSAYSIRNLRNIVNNSAKDEMLECDFVITKRGHKRDAISFIGESQFQSVKVLTIDEDIEGHLREKSRLDDVTKLSIDISLIDRKSLADIFAIIARMAIEHTYEVKVIYSLAKYTPPSGKVHPNNNVKPVSHFFSGWSNRPGMPVLSIVGLGYERDKAIGAIEFLESSEALLYIPQSLEEEYFSDVLKVNRRLLDSSGENNQFLYQLESPTETIYSLDSVISANKNKYKIVLLPFGPKIFYALSLLSCIPHPEVSVWYVSGENSDSDSSQDRDASELLGFSFCINSSGQPIS</sequence>
<name>A0A855ILU2_9VIBR</name>
<comment type="caution">
    <text evidence="1">The sequence shown here is derived from an EMBL/GenBank/DDBJ whole genome shotgun (WGS) entry which is preliminary data.</text>
</comment>
<proteinExistence type="predicted"/>
<evidence type="ECO:0000313" key="2">
    <source>
        <dbReference type="Proteomes" id="UP000235554"/>
    </source>
</evidence>
<dbReference type="AlphaFoldDB" id="A0A855ILU2"/>
<gene>
    <name evidence="1" type="ORF">BCT50_10850</name>
</gene>
<dbReference type="GO" id="GO:0003746">
    <property type="term" value="F:translation elongation factor activity"/>
    <property type="evidence" value="ECO:0007669"/>
    <property type="project" value="UniProtKB-KW"/>
</dbReference>